<evidence type="ECO:0000256" key="1">
    <source>
        <dbReference type="SAM" id="Phobius"/>
    </source>
</evidence>
<sequence length="48" mass="4772">MLLVGGLLLGGGGWSVASAAGNELLGLFFGFLGLMTVLSGGMLMQRGT</sequence>
<evidence type="ECO:0000313" key="3">
    <source>
        <dbReference type="Proteomes" id="UP000606922"/>
    </source>
</evidence>
<gene>
    <name evidence="2" type="ORF">GCM10010979_17050</name>
</gene>
<dbReference type="AlphaFoldDB" id="A0A916SLB4"/>
<dbReference type="EMBL" id="BMGB01000001">
    <property type="protein sequence ID" value="GGB03011.1"/>
    <property type="molecule type" value="Genomic_DNA"/>
</dbReference>
<proteinExistence type="predicted"/>
<evidence type="ECO:0000313" key="2">
    <source>
        <dbReference type="EMBL" id="GGB03011.1"/>
    </source>
</evidence>
<dbReference type="Proteomes" id="UP000606922">
    <property type="component" value="Unassembled WGS sequence"/>
</dbReference>
<accession>A0A916SLB4</accession>
<keyword evidence="3" id="KW-1185">Reference proteome</keyword>
<reference evidence="2" key="2">
    <citation type="submission" date="2020-09" db="EMBL/GenBank/DDBJ databases">
        <authorList>
            <person name="Sun Q."/>
            <person name="Zhou Y."/>
        </authorList>
    </citation>
    <scope>NUCLEOTIDE SEQUENCE</scope>
    <source>
        <strain evidence="2">CGMCC 1.12813</strain>
    </source>
</reference>
<name>A0A916SLB4_9MICO</name>
<protein>
    <submittedName>
        <fullName evidence="2">Uncharacterized protein</fullName>
    </submittedName>
</protein>
<keyword evidence="1" id="KW-0812">Transmembrane</keyword>
<keyword evidence="1" id="KW-1133">Transmembrane helix</keyword>
<reference evidence="2" key="1">
    <citation type="journal article" date="2014" name="Int. J. Syst. Evol. Microbiol.">
        <title>Complete genome sequence of Corynebacterium casei LMG S-19264T (=DSM 44701T), isolated from a smear-ripened cheese.</title>
        <authorList>
            <consortium name="US DOE Joint Genome Institute (JGI-PGF)"/>
            <person name="Walter F."/>
            <person name="Albersmeier A."/>
            <person name="Kalinowski J."/>
            <person name="Ruckert C."/>
        </authorList>
    </citation>
    <scope>NUCLEOTIDE SEQUENCE</scope>
    <source>
        <strain evidence="2">CGMCC 1.12813</strain>
    </source>
</reference>
<feature type="transmembrane region" description="Helical" evidence="1">
    <location>
        <begin position="25"/>
        <end position="44"/>
    </location>
</feature>
<keyword evidence="1" id="KW-0472">Membrane</keyword>
<organism evidence="2 3">
    <name type="scientific">Conyzicola nivalis</name>
    <dbReference type="NCBI Taxonomy" id="1477021"/>
    <lineage>
        <taxon>Bacteria</taxon>
        <taxon>Bacillati</taxon>
        <taxon>Actinomycetota</taxon>
        <taxon>Actinomycetes</taxon>
        <taxon>Micrococcales</taxon>
        <taxon>Microbacteriaceae</taxon>
        <taxon>Conyzicola</taxon>
    </lineage>
</organism>
<comment type="caution">
    <text evidence="2">The sequence shown here is derived from an EMBL/GenBank/DDBJ whole genome shotgun (WGS) entry which is preliminary data.</text>
</comment>